<evidence type="ECO:0000313" key="2">
    <source>
        <dbReference type="EMBL" id="CAG9784932.1"/>
    </source>
</evidence>
<feature type="chain" id="PRO_5040318997" evidence="1">
    <location>
        <begin position="23"/>
        <end position="218"/>
    </location>
</feature>
<protein>
    <submittedName>
        <fullName evidence="2">Uncharacterized protein</fullName>
    </submittedName>
</protein>
<dbReference type="OrthoDB" id="7789789at2759"/>
<organism evidence="2 3">
    <name type="scientific">Diatraea saccharalis</name>
    <name type="common">sugarcane borer</name>
    <dbReference type="NCBI Taxonomy" id="40085"/>
    <lineage>
        <taxon>Eukaryota</taxon>
        <taxon>Metazoa</taxon>
        <taxon>Ecdysozoa</taxon>
        <taxon>Arthropoda</taxon>
        <taxon>Hexapoda</taxon>
        <taxon>Insecta</taxon>
        <taxon>Pterygota</taxon>
        <taxon>Neoptera</taxon>
        <taxon>Endopterygota</taxon>
        <taxon>Lepidoptera</taxon>
        <taxon>Glossata</taxon>
        <taxon>Ditrysia</taxon>
        <taxon>Pyraloidea</taxon>
        <taxon>Crambidae</taxon>
        <taxon>Crambinae</taxon>
        <taxon>Diatraea</taxon>
    </lineage>
</organism>
<reference evidence="2" key="1">
    <citation type="submission" date="2021-12" db="EMBL/GenBank/DDBJ databases">
        <authorList>
            <person name="King R."/>
        </authorList>
    </citation>
    <scope>NUCLEOTIDE SEQUENCE</scope>
</reference>
<dbReference type="EMBL" id="OU893344">
    <property type="protein sequence ID" value="CAG9784932.1"/>
    <property type="molecule type" value="Genomic_DNA"/>
</dbReference>
<dbReference type="AlphaFoldDB" id="A0A9N9QWT5"/>
<evidence type="ECO:0000313" key="3">
    <source>
        <dbReference type="Proteomes" id="UP001153714"/>
    </source>
</evidence>
<sequence>MKAFSSLQLLTCLMVYAPCVHSIMVKFGTNDGPIVPPTPEPVLPPPQPYRVPAPVWEERSNDSPDPNAHWRPQLFIPQPRYTHIIFNVPTPAPLSNAQRFANSYIPTNQKSLSPIQAQVPKDYITPSQILSSQSLPGFGLRYFVPAYVDKPKKDIYRQEDALQNNVGSNDVNEPNRDSASDLQWKFEKDLAKRVSRNTREGVGAPYYQWPAYVPSRHL</sequence>
<name>A0A9N9QWT5_9NEOP</name>
<evidence type="ECO:0000256" key="1">
    <source>
        <dbReference type="SAM" id="SignalP"/>
    </source>
</evidence>
<reference evidence="2" key="2">
    <citation type="submission" date="2022-10" db="EMBL/GenBank/DDBJ databases">
        <authorList>
            <consortium name="ENA_rothamsted_submissions"/>
            <consortium name="culmorum"/>
            <person name="King R."/>
        </authorList>
    </citation>
    <scope>NUCLEOTIDE SEQUENCE</scope>
</reference>
<accession>A0A9N9QWT5</accession>
<proteinExistence type="predicted"/>
<feature type="signal peptide" evidence="1">
    <location>
        <begin position="1"/>
        <end position="22"/>
    </location>
</feature>
<keyword evidence="1" id="KW-0732">Signal</keyword>
<gene>
    <name evidence="2" type="ORF">DIATSA_LOCUS2994</name>
</gene>
<dbReference type="Proteomes" id="UP001153714">
    <property type="component" value="Chromosome 13"/>
</dbReference>
<keyword evidence="3" id="KW-1185">Reference proteome</keyword>